<proteinExistence type="predicted"/>
<reference evidence="3" key="3">
    <citation type="submission" date="2015-04" db="UniProtKB">
        <authorList>
            <consortium name="EnsemblPlants"/>
        </authorList>
    </citation>
    <scope>IDENTIFICATION</scope>
</reference>
<feature type="compositionally biased region" description="Low complexity" evidence="1">
    <location>
        <begin position="204"/>
        <end position="214"/>
    </location>
</feature>
<evidence type="ECO:0000313" key="4">
    <source>
        <dbReference type="Proteomes" id="UP000032180"/>
    </source>
</evidence>
<dbReference type="EnsemblPlants" id="LPERR06G14320.1">
    <property type="protein sequence ID" value="LPERR06G14320.1"/>
    <property type="gene ID" value="LPERR06G14320"/>
</dbReference>
<evidence type="ECO:0000256" key="2">
    <source>
        <dbReference type="SAM" id="Phobius"/>
    </source>
</evidence>
<keyword evidence="4" id="KW-1185">Reference proteome</keyword>
<evidence type="ECO:0000313" key="3">
    <source>
        <dbReference type="EnsemblPlants" id="LPERR06G14320.1"/>
    </source>
</evidence>
<dbReference type="STRING" id="77586.A0A0D9WQX6"/>
<dbReference type="Proteomes" id="UP000032180">
    <property type="component" value="Chromosome 6"/>
</dbReference>
<feature type="compositionally biased region" description="Low complexity" evidence="1">
    <location>
        <begin position="225"/>
        <end position="245"/>
    </location>
</feature>
<dbReference type="HOGENOM" id="CLU_916448_0_0_1"/>
<reference evidence="3 4" key="1">
    <citation type="submission" date="2012-08" db="EMBL/GenBank/DDBJ databases">
        <title>Oryza genome evolution.</title>
        <authorList>
            <person name="Wing R.A."/>
        </authorList>
    </citation>
    <scope>NUCLEOTIDE SEQUENCE</scope>
</reference>
<keyword evidence="2" id="KW-0812">Transmembrane</keyword>
<feature type="region of interest" description="Disordered" evidence="1">
    <location>
        <begin position="177"/>
        <end position="260"/>
    </location>
</feature>
<reference evidence="4" key="2">
    <citation type="submission" date="2013-12" db="EMBL/GenBank/DDBJ databases">
        <authorList>
            <person name="Yu Y."/>
            <person name="Lee S."/>
            <person name="de Baynast K."/>
            <person name="Wissotski M."/>
            <person name="Liu L."/>
            <person name="Talag J."/>
            <person name="Goicoechea J."/>
            <person name="Angelova A."/>
            <person name="Jetty R."/>
            <person name="Kudrna D."/>
            <person name="Golser W."/>
            <person name="Rivera L."/>
            <person name="Zhang J."/>
            <person name="Wing R."/>
        </authorList>
    </citation>
    <scope>NUCLEOTIDE SEQUENCE</scope>
</reference>
<accession>A0A0D9WQX6</accession>
<name>A0A0D9WQX6_9ORYZ</name>
<organism evidence="3 4">
    <name type="scientific">Leersia perrieri</name>
    <dbReference type="NCBI Taxonomy" id="77586"/>
    <lineage>
        <taxon>Eukaryota</taxon>
        <taxon>Viridiplantae</taxon>
        <taxon>Streptophyta</taxon>
        <taxon>Embryophyta</taxon>
        <taxon>Tracheophyta</taxon>
        <taxon>Spermatophyta</taxon>
        <taxon>Magnoliopsida</taxon>
        <taxon>Liliopsida</taxon>
        <taxon>Poales</taxon>
        <taxon>Poaceae</taxon>
        <taxon>BOP clade</taxon>
        <taxon>Oryzoideae</taxon>
        <taxon>Oryzeae</taxon>
        <taxon>Oryzinae</taxon>
        <taxon>Leersia</taxon>
    </lineage>
</organism>
<feature type="transmembrane region" description="Helical" evidence="2">
    <location>
        <begin position="31"/>
        <end position="49"/>
    </location>
</feature>
<dbReference type="AlphaFoldDB" id="A0A0D9WQX6"/>
<dbReference type="eggNOG" id="KOG0800">
    <property type="taxonomic scope" value="Eukaryota"/>
</dbReference>
<sequence length="260" mass="26135">MSSSPPPSDVSSGGGADGGGGVPGTASSNFTLLYIIIAVLVGVILYMAIRYGRSVMSEWRQLHVTGGGGEPRAALLGLSSDDIESLPTFTYRASGGGASPALVGGGGSRKGKGKAVVVECVVCLQELADGDVLRRCGLSPERPTTAASRVLADILASRSPPPPTSPSPVQAAISYVASSRSPSPATYHRSPNDRWSTSPATQMPEVVVVRSKSPSPSPVGLSRQASAATARGVGAATSASSAQSQEGGGSRSKSPSPVPH</sequence>
<keyword evidence="2" id="KW-1133">Transmembrane helix</keyword>
<evidence type="ECO:0000256" key="1">
    <source>
        <dbReference type="SAM" id="MobiDB-lite"/>
    </source>
</evidence>
<keyword evidence="2" id="KW-0472">Membrane</keyword>
<dbReference type="Gramene" id="LPERR06G14320.1">
    <property type="protein sequence ID" value="LPERR06G14320.1"/>
    <property type="gene ID" value="LPERR06G14320"/>
</dbReference>
<feature type="region of interest" description="Disordered" evidence="1">
    <location>
        <begin position="1"/>
        <end position="20"/>
    </location>
</feature>
<protein>
    <submittedName>
        <fullName evidence="3">Uncharacterized protein</fullName>
    </submittedName>
</protein>